<feature type="compositionally biased region" description="Pro residues" evidence="1">
    <location>
        <begin position="79"/>
        <end position="93"/>
    </location>
</feature>
<comment type="caution">
    <text evidence="2">The sequence shown here is derived from an EMBL/GenBank/DDBJ whole genome shotgun (WGS) entry which is preliminary data.</text>
</comment>
<feature type="compositionally biased region" description="Low complexity" evidence="1">
    <location>
        <begin position="94"/>
        <end position="103"/>
    </location>
</feature>
<reference evidence="2 3" key="1">
    <citation type="submission" date="2019-06" db="EMBL/GenBank/DDBJ databases">
        <title>Whole genome shotgun sequence of Streptomyces spinoverrucosus NBRC 14228.</title>
        <authorList>
            <person name="Hosoyama A."/>
            <person name="Uohara A."/>
            <person name="Ohji S."/>
            <person name="Ichikawa N."/>
        </authorList>
    </citation>
    <scope>NUCLEOTIDE SEQUENCE [LARGE SCALE GENOMIC DNA]</scope>
    <source>
        <strain evidence="2 3">NBRC 14228</strain>
    </source>
</reference>
<evidence type="ECO:0000313" key="3">
    <source>
        <dbReference type="Proteomes" id="UP000317881"/>
    </source>
</evidence>
<dbReference type="Proteomes" id="UP000317881">
    <property type="component" value="Unassembled WGS sequence"/>
</dbReference>
<dbReference type="AlphaFoldDB" id="A0A4Y3VWA4"/>
<gene>
    <name evidence="2" type="ORF">SSP24_80700</name>
</gene>
<name>A0A4Y3VWA4_9ACTN</name>
<dbReference type="EMBL" id="BJND01000108">
    <property type="protein sequence ID" value="GEC10415.1"/>
    <property type="molecule type" value="Genomic_DNA"/>
</dbReference>
<organism evidence="2 3">
    <name type="scientific">Streptomyces spinoverrucosus</name>
    <dbReference type="NCBI Taxonomy" id="284043"/>
    <lineage>
        <taxon>Bacteria</taxon>
        <taxon>Bacillati</taxon>
        <taxon>Actinomycetota</taxon>
        <taxon>Actinomycetes</taxon>
        <taxon>Kitasatosporales</taxon>
        <taxon>Streptomycetaceae</taxon>
        <taxon>Streptomyces</taxon>
    </lineage>
</organism>
<evidence type="ECO:0000256" key="1">
    <source>
        <dbReference type="SAM" id="MobiDB-lite"/>
    </source>
</evidence>
<feature type="region of interest" description="Disordered" evidence="1">
    <location>
        <begin position="20"/>
        <end position="110"/>
    </location>
</feature>
<sequence length="110" mass="11820">MRLVRGPLFRQKFLEGVCHAADPMHGPRSPPSDRAVRAAALTHPAQPAPAARSRNLTHPGLTTPRNPALQPGARQPHNPAQPSPATPRTPAPQPRATRPRNPAHLGLTRC</sequence>
<accession>A0A4Y3VWA4</accession>
<keyword evidence="3" id="KW-1185">Reference proteome</keyword>
<protein>
    <submittedName>
        <fullName evidence="2">Uncharacterized protein</fullName>
    </submittedName>
</protein>
<proteinExistence type="predicted"/>
<evidence type="ECO:0000313" key="2">
    <source>
        <dbReference type="EMBL" id="GEC10415.1"/>
    </source>
</evidence>